<sequence>MSQSPGAKPTALELVTELKGKGMSNAEIANELQRDPKMVWKILHGKTSGAAYLDTLTELARDGHASTRPARRRAKDGHIVPVRAKAGAETKTVIPKDTQGRYVPQPKRGKFESATTYFGEGARQHEVRFPKTKGAKGRIAAVEDLMSKIRGAAKAQRSHDKRVQFSLTFADGRVMEVGSKSGYFASDVLYNTRKHGGNALSWLVDQAKERYLNLDVDAVPITGVTMKLYDAPGLAREADPYKKSNEGKEDVAKNRVLRTGKKRPAFNPKRDLL</sequence>
<evidence type="ECO:0000313" key="2">
    <source>
        <dbReference type="EMBL" id="POH72511.1"/>
    </source>
</evidence>
<keyword evidence="3" id="KW-1185">Reference proteome</keyword>
<comment type="caution">
    <text evidence="2">The sequence shown here is derived from an EMBL/GenBank/DDBJ whole genome shotgun (WGS) entry which is preliminary data.</text>
</comment>
<feature type="compositionally biased region" description="Basic residues" evidence="1">
    <location>
        <begin position="255"/>
        <end position="264"/>
    </location>
</feature>
<dbReference type="EMBL" id="PPXC01000013">
    <property type="protein sequence ID" value="POH72511.1"/>
    <property type="molecule type" value="Genomic_DNA"/>
</dbReference>
<feature type="region of interest" description="Disordered" evidence="1">
    <location>
        <begin position="237"/>
        <end position="273"/>
    </location>
</feature>
<dbReference type="Proteomes" id="UP000237061">
    <property type="component" value="Unassembled WGS sequence"/>
</dbReference>
<reference evidence="2 3" key="1">
    <citation type="submission" date="2018-01" db="EMBL/GenBank/DDBJ databases">
        <title>Arthrobacter sp. nov., from glaciers in China.</title>
        <authorList>
            <person name="Liu Q."/>
            <person name="Xin Y.-H."/>
        </authorList>
    </citation>
    <scope>NUCLEOTIDE SEQUENCE [LARGE SCALE GENOMIC DNA]</scope>
    <source>
        <strain evidence="2 3">HLT2-12-2</strain>
    </source>
</reference>
<evidence type="ECO:0000313" key="3">
    <source>
        <dbReference type="Proteomes" id="UP000237061"/>
    </source>
</evidence>
<gene>
    <name evidence="2" type="ORF">CVS27_15435</name>
</gene>
<name>A0A2S3ZTC4_ARTGL</name>
<evidence type="ECO:0000256" key="1">
    <source>
        <dbReference type="SAM" id="MobiDB-lite"/>
    </source>
</evidence>
<dbReference type="AlphaFoldDB" id="A0A2S3ZTC4"/>
<protein>
    <submittedName>
        <fullName evidence="2">Uncharacterized protein</fullName>
    </submittedName>
</protein>
<proteinExistence type="predicted"/>
<feature type="compositionally biased region" description="Basic and acidic residues" evidence="1">
    <location>
        <begin position="237"/>
        <end position="253"/>
    </location>
</feature>
<dbReference type="RefSeq" id="WP_103466734.1">
    <property type="nucleotide sequence ID" value="NZ_PPXC01000013.1"/>
</dbReference>
<organism evidence="2 3">
    <name type="scientific">Arthrobacter glacialis</name>
    <dbReference type="NCBI Taxonomy" id="1664"/>
    <lineage>
        <taxon>Bacteria</taxon>
        <taxon>Bacillati</taxon>
        <taxon>Actinomycetota</taxon>
        <taxon>Actinomycetes</taxon>
        <taxon>Micrococcales</taxon>
        <taxon>Micrococcaceae</taxon>
        <taxon>Arthrobacter</taxon>
    </lineage>
</organism>
<accession>A0A2S3ZTC4</accession>